<feature type="domain" description="Siphovirus-type tail component C-terminal" evidence="2">
    <location>
        <begin position="513"/>
        <end position="588"/>
    </location>
</feature>
<dbReference type="RefSeq" id="WP_033614027.1">
    <property type="nucleotide sequence ID" value="NZ_KK036491.1"/>
</dbReference>
<dbReference type="OrthoDB" id="3078561at2"/>
<dbReference type="Pfam" id="PF22768">
    <property type="entry name" value="SPP1_Dit"/>
    <property type="match status" value="1"/>
</dbReference>
<protein>
    <submittedName>
        <fullName evidence="3">Phage tail protein</fullName>
    </submittedName>
</protein>
<accession>W6T7E1</accession>
<reference evidence="3 4" key="1">
    <citation type="journal article" date="2014" name="Genome Announc.">
        <title>Genome Sequence of Lactobacillus fabifermentans Strain T30PCM01, Isolated from Fermenting Grape Marc.</title>
        <authorList>
            <person name="Treu L."/>
            <person name="Vendramin V."/>
            <person name="Bovo B."/>
            <person name="Giacomini A."/>
            <person name="Corich V."/>
            <person name="Campanaro S."/>
        </authorList>
    </citation>
    <scope>NUCLEOTIDE SEQUENCE [LARGE SCALE GENOMIC DNA]</scope>
    <source>
        <strain evidence="3 4">T30PCM01</strain>
    </source>
</reference>
<dbReference type="EMBL" id="AWWK01000038">
    <property type="protein sequence ID" value="ETY74069.1"/>
    <property type="molecule type" value="Genomic_DNA"/>
</dbReference>
<dbReference type="Pfam" id="PF05709">
    <property type="entry name" value="Sipho_tail"/>
    <property type="match status" value="1"/>
</dbReference>
<evidence type="ECO:0000259" key="2">
    <source>
        <dbReference type="Pfam" id="PF22768"/>
    </source>
</evidence>
<dbReference type="InterPro" id="IPR008841">
    <property type="entry name" value="Siphovirus-type_tail_N"/>
</dbReference>
<dbReference type="Gene3D" id="2.40.30.200">
    <property type="match status" value="1"/>
</dbReference>
<sequence length="592" mass="64322">MTLQRDDFEYAGLNSRDDLQVEMGNVVLPSAPAMAEQVTDIPAMYGNQFNGTDFTSRTISIPVSIYCADNQDAFNQIMHNLSGLLLSDDPSDNDKEYPLIFGFEPKVTYWGHITAISDPSPINTGMYDMTLTITFVQSDPRATLPQVETPLKNGLNTITVDGTARTEPVIQVVPKRALKYIGFTLNGGLLGVGPEDPDDQASAVQPYTEVVDDPMGTMAMWSNDATATSAMKINGTVNYQGAAEIKTSTSAMMVALSSNKKNYGTMPTTLTNQWYGPGYRYTGLTSSLYNWRIKTGVHHIKYSGTHNGRAIGQVAVLLLDSNGSTIGRFGIIDHGSGARPEAFLQLTEAGGSFTAGDGIHKDIYYGYGPSKAFTNGKDNNNIKIKTGTTTKTVIKRSTSKKGKVTKKSVKKTTAKYATVVNKEETDCLSSAWLMLDMTKIGNVYTWSITQYNTSTGQPYTDSKNHLIVHGTYVDNSKKYSGTNLGGIGAVMLKKPITEDIEKVAYTNPFLSITNLQIWQANSVASTTPSYIATANSEIVMDCESDTVTINGKLTSPVWSTDFPKLKPGVNSLTITGDLDDATMTLKYLPKLL</sequence>
<feature type="domain" description="Siphovirus-type tail component RIFT-related" evidence="1">
    <location>
        <begin position="31"/>
        <end position="133"/>
    </location>
</feature>
<dbReference type="eggNOG" id="COG4722">
    <property type="taxonomic scope" value="Bacteria"/>
</dbReference>
<organism evidence="3 4">
    <name type="scientific">Lactiplantibacillus fabifermentans T30PCM01</name>
    <dbReference type="NCBI Taxonomy" id="1400520"/>
    <lineage>
        <taxon>Bacteria</taxon>
        <taxon>Bacillati</taxon>
        <taxon>Bacillota</taxon>
        <taxon>Bacilli</taxon>
        <taxon>Lactobacillales</taxon>
        <taxon>Lactobacillaceae</taxon>
        <taxon>Lactiplantibacillus</taxon>
    </lineage>
</organism>
<comment type="caution">
    <text evidence="3">The sequence shown here is derived from an EMBL/GenBank/DDBJ whole genome shotgun (WGS) entry which is preliminary data.</text>
</comment>
<dbReference type="Proteomes" id="UP000019247">
    <property type="component" value="Unassembled WGS sequence"/>
</dbReference>
<evidence type="ECO:0000259" key="1">
    <source>
        <dbReference type="Pfam" id="PF05709"/>
    </source>
</evidence>
<dbReference type="AlphaFoldDB" id="W6T7E1"/>
<proteinExistence type="predicted"/>
<dbReference type="STRING" id="1400520.LFAB_09055"/>
<dbReference type="HOGENOM" id="CLU_413765_0_0_9"/>
<name>W6T7E1_9LACO</name>
<evidence type="ECO:0000313" key="4">
    <source>
        <dbReference type="Proteomes" id="UP000019247"/>
    </source>
</evidence>
<dbReference type="InterPro" id="IPR054738">
    <property type="entry name" value="Siphovirus-type_tail_C"/>
</dbReference>
<dbReference type="PATRIC" id="fig|1400520.3.peg.1774"/>
<evidence type="ECO:0000313" key="3">
    <source>
        <dbReference type="EMBL" id="ETY74069.1"/>
    </source>
</evidence>
<gene>
    <name evidence="3" type="ORF">LFAB_09055</name>
</gene>